<feature type="transmembrane region" description="Helical" evidence="1">
    <location>
        <begin position="237"/>
        <end position="259"/>
    </location>
</feature>
<keyword evidence="1" id="KW-0472">Membrane</keyword>
<evidence type="ECO:0000313" key="3">
    <source>
        <dbReference type="Proteomes" id="UP000255423"/>
    </source>
</evidence>
<sequence>MFDNNTKIGIEKIIDFIVAFISVLLIAFVEDNPSNLPLVGTALIVVSIYVMIRGRKNKMLFFLLFIISMINISIGVYDCLLEGVDVSAWQLSGLRATKYNTITAKGVLLFVTMFNLFIKDDVLKNEKKSNFDELRINNTLISYMGVLVMYVVLVYALISQLLTRNLGNYQSVSSPIFEYCVIVLCVSWYYSKNNLVVDWLILLYVFFYSIIFLAIGDRSSVFMYLLMLYLLYFQKKFTMWAVLGFSLIGIFCANIIGIMRSAGAFNFSEIISMATSRGLYVDTFSWSYYAGIAITALAHTVDSKIPFCLAYILSFIGIKNDFSSFTVFALNYNGLYNNGGGFCSPYLYMCGGYLGIVVGAVFIAFVINIFFSNNRPFNSIYQAVIVAMSLRWYLYNPVTLFRGILFLMPLLLIACRLFDNTMRSNDTQSRG</sequence>
<feature type="transmembrane region" description="Helical" evidence="1">
    <location>
        <begin position="97"/>
        <end position="118"/>
    </location>
</feature>
<feature type="transmembrane region" description="Helical" evidence="1">
    <location>
        <begin position="400"/>
        <end position="418"/>
    </location>
</feature>
<evidence type="ECO:0000256" key="1">
    <source>
        <dbReference type="SAM" id="Phobius"/>
    </source>
</evidence>
<dbReference type="Proteomes" id="UP000255423">
    <property type="component" value="Unassembled WGS sequence"/>
</dbReference>
<organism evidence="2 3">
    <name type="scientific">Fibrobacter succinogenes</name>
    <name type="common">Bacteroides succinogenes</name>
    <dbReference type="NCBI Taxonomy" id="833"/>
    <lineage>
        <taxon>Bacteria</taxon>
        <taxon>Pseudomonadati</taxon>
        <taxon>Fibrobacterota</taxon>
        <taxon>Fibrobacteria</taxon>
        <taxon>Fibrobacterales</taxon>
        <taxon>Fibrobacteraceae</taxon>
        <taxon>Fibrobacter</taxon>
    </lineage>
</organism>
<evidence type="ECO:0008006" key="4">
    <source>
        <dbReference type="Google" id="ProtNLM"/>
    </source>
</evidence>
<feature type="transmembrane region" description="Helical" evidence="1">
    <location>
        <begin position="12"/>
        <end position="29"/>
    </location>
</feature>
<feature type="transmembrane region" description="Helical" evidence="1">
    <location>
        <begin position="59"/>
        <end position="77"/>
    </location>
</feature>
<name>A0A380RV15_FIBSU</name>
<dbReference type="EMBL" id="UHJL01000001">
    <property type="protein sequence ID" value="SUQ19254.1"/>
    <property type="molecule type" value="Genomic_DNA"/>
</dbReference>
<feature type="transmembrane region" description="Helical" evidence="1">
    <location>
        <begin position="196"/>
        <end position="216"/>
    </location>
</feature>
<protein>
    <recommendedName>
        <fullName evidence="4">O-antigen polysaccharide polymerase Wzy</fullName>
    </recommendedName>
</protein>
<gene>
    <name evidence="2" type="ORF">SAMN05661053_0484</name>
</gene>
<keyword evidence="1" id="KW-0812">Transmembrane</keyword>
<proteinExistence type="predicted"/>
<dbReference type="AlphaFoldDB" id="A0A380RV15"/>
<feature type="transmembrane region" description="Helical" evidence="1">
    <location>
        <begin position="310"/>
        <end position="334"/>
    </location>
</feature>
<feature type="transmembrane region" description="Helical" evidence="1">
    <location>
        <begin position="279"/>
        <end position="298"/>
    </location>
</feature>
<feature type="transmembrane region" description="Helical" evidence="1">
    <location>
        <begin position="139"/>
        <end position="158"/>
    </location>
</feature>
<reference evidence="2 3" key="1">
    <citation type="submission" date="2017-08" db="EMBL/GenBank/DDBJ databases">
        <authorList>
            <person name="de Groot N.N."/>
        </authorList>
    </citation>
    <scope>NUCLEOTIDE SEQUENCE [LARGE SCALE GENOMIC DNA]</scope>
    <source>
        <strain evidence="2 3">HM2</strain>
    </source>
</reference>
<dbReference type="RefSeq" id="WP_109571959.1">
    <property type="nucleotide sequence ID" value="NZ_UHJL01000001.1"/>
</dbReference>
<accession>A0A380RV15</accession>
<feature type="transmembrane region" description="Helical" evidence="1">
    <location>
        <begin position="35"/>
        <end position="52"/>
    </location>
</feature>
<evidence type="ECO:0000313" key="2">
    <source>
        <dbReference type="EMBL" id="SUQ19254.1"/>
    </source>
</evidence>
<feature type="transmembrane region" description="Helical" evidence="1">
    <location>
        <begin position="346"/>
        <end position="371"/>
    </location>
</feature>
<keyword evidence="1" id="KW-1133">Transmembrane helix</keyword>